<dbReference type="Pfam" id="PF03810">
    <property type="entry name" value="IBN_N"/>
    <property type="match status" value="1"/>
</dbReference>
<dbReference type="Proteomes" id="UP001439008">
    <property type="component" value="Unassembled WGS sequence"/>
</dbReference>
<dbReference type="InterPro" id="IPR016024">
    <property type="entry name" value="ARM-type_fold"/>
</dbReference>
<organism evidence="2 3">
    <name type="scientific">Bonamia ostreae</name>
    <dbReference type="NCBI Taxonomy" id="126728"/>
    <lineage>
        <taxon>Eukaryota</taxon>
        <taxon>Sar</taxon>
        <taxon>Rhizaria</taxon>
        <taxon>Endomyxa</taxon>
        <taxon>Ascetosporea</taxon>
        <taxon>Haplosporida</taxon>
        <taxon>Bonamia</taxon>
    </lineage>
</organism>
<dbReference type="PROSITE" id="PS50166">
    <property type="entry name" value="IMPORTIN_B_NT"/>
    <property type="match status" value="1"/>
</dbReference>
<feature type="domain" description="Importin N-terminal" evidence="1">
    <location>
        <begin position="30"/>
        <end position="75"/>
    </location>
</feature>
<dbReference type="InterPro" id="IPR001494">
    <property type="entry name" value="Importin-beta_N"/>
</dbReference>
<evidence type="ECO:0000259" key="1">
    <source>
        <dbReference type="PROSITE" id="PS50166"/>
    </source>
</evidence>
<proteinExistence type="predicted"/>
<evidence type="ECO:0000313" key="3">
    <source>
        <dbReference type="Proteomes" id="UP001439008"/>
    </source>
</evidence>
<accession>A0ABV2AKC9</accession>
<reference evidence="2 3" key="1">
    <citation type="journal article" date="2024" name="BMC Biol.">
        <title>Comparative genomics of Ascetosporea gives new insight into the evolutionary basis for animal parasitism in Rhizaria.</title>
        <authorList>
            <person name="Hiltunen Thoren M."/>
            <person name="Onut-Brannstrom I."/>
            <person name="Alfjorden A."/>
            <person name="Peckova H."/>
            <person name="Swords F."/>
            <person name="Hooper C."/>
            <person name="Holzer A.S."/>
            <person name="Bass D."/>
            <person name="Burki F."/>
        </authorList>
    </citation>
    <scope>NUCLEOTIDE SEQUENCE [LARGE SCALE GENOMIC DNA]</scope>
    <source>
        <strain evidence="2">20-A016</strain>
    </source>
</reference>
<sequence>MIGNENFTKQIYDSFLKICDGSSPNEIASAKNLLEKLNGRDDYLLALTNILKKEGASENVKILSAIEIKNFVKRKRRNSLPLLKNDNWTSNFAQSILEIYFSSPSCNKKQVYFQMSVAIADIFAHRSFPEIDLISVIKNFLASKSFIERQKSLQILKEILEILTSENRKTEIAKISKNIFSEMAENWGKFAGFLFSGQNKYVKESKESFEECSITTKIIYFMISVGTTSEDISSNEKIKRLFADLLSVLKRMAEFKLTEKDSNF</sequence>
<evidence type="ECO:0000313" key="2">
    <source>
        <dbReference type="EMBL" id="MES1920132.1"/>
    </source>
</evidence>
<dbReference type="Gene3D" id="1.25.10.10">
    <property type="entry name" value="Leucine-rich Repeat Variant"/>
    <property type="match status" value="1"/>
</dbReference>
<dbReference type="SUPFAM" id="SSF48371">
    <property type="entry name" value="ARM repeat"/>
    <property type="match status" value="1"/>
</dbReference>
<gene>
    <name evidence="2" type="ORF">MHBO_001846</name>
</gene>
<dbReference type="InterPro" id="IPR011989">
    <property type="entry name" value="ARM-like"/>
</dbReference>
<dbReference type="EMBL" id="JBDODL010000524">
    <property type="protein sequence ID" value="MES1920132.1"/>
    <property type="molecule type" value="Genomic_DNA"/>
</dbReference>
<protein>
    <recommendedName>
        <fullName evidence="1">Importin N-terminal domain-containing protein</fullName>
    </recommendedName>
</protein>
<keyword evidence="3" id="KW-1185">Reference proteome</keyword>
<comment type="caution">
    <text evidence="2">The sequence shown here is derived from an EMBL/GenBank/DDBJ whole genome shotgun (WGS) entry which is preliminary data.</text>
</comment>
<name>A0ABV2AKC9_9EUKA</name>